<evidence type="ECO:0008006" key="4">
    <source>
        <dbReference type="Google" id="ProtNLM"/>
    </source>
</evidence>
<dbReference type="OrthoDB" id="1953526at2"/>
<dbReference type="AlphaFoldDB" id="A0A1D8GFN7"/>
<gene>
    <name evidence="2" type="ORF">Gferi_09005</name>
</gene>
<dbReference type="Proteomes" id="UP000095743">
    <property type="component" value="Chromosome"/>
</dbReference>
<proteinExistence type="predicted"/>
<dbReference type="RefSeq" id="WP_069975692.1">
    <property type="nucleotide sequence ID" value="NZ_CP017269.1"/>
</dbReference>
<evidence type="ECO:0000313" key="2">
    <source>
        <dbReference type="EMBL" id="AOT69707.1"/>
    </source>
</evidence>
<dbReference type="EMBL" id="CP017269">
    <property type="protein sequence ID" value="AOT69707.1"/>
    <property type="molecule type" value="Genomic_DNA"/>
</dbReference>
<evidence type="ECO:0000256" key="1">
    <source>
        <dbReference type="SAM" id="Phobius"/>
    </source>
</evidence>
<reference evidence="2 3" key="1">
    <citation type="submission" date="2016-09" db="EMBL/GenBank/DDBJ databases">
        <title>Genomic analysis reveals versatility of anaerobic energy metabolism of Geosporobacter ferrireducens IRF9 of phylum Firmicutes.</title>
        <authorList>
            <person name="Kim S.-J."/>
        </authorList>
    </citation>
    <scope>NUCLEOTIDE SEQUENCE [LARGE SCALE GENOMIC DNA]</scope>
    <source>
        <strain evidence="2 3">IRF9</strain>
    </source>
</reference>
<accession>A0A1D8GFN7</accession>
<keyword evidence="1" id="KW-0472">Membrane</keyword>
<name>A0A1D8GFN7_9FIRM</name>
<keyword evidence="3" id="KW-1185">Reference proteome</keyword>
<protein>
    <recommendedName>
        <fullName evidence="4">DUF4845 domain-containing protein</fullName>
    </recommendedName>
</protein>
<evidence type="ECO:0000313" key="3">
    <source>
        <dbReference type="Proteomes" id="UP000095743"/>
    </source>
</evidence>
<keyword evidence="1" id="KW-1133">Transmembrane helix</keyword>
<organism evidence="2 3">
    <name type="scientific">Geosporobacter ferrireducens</name>
    <dbReference type="NCBI Taxonomy" id="1424294"/>
    <lineage>
        <taxon>Bacteria</taxon>
        <taxon>Bacillati</taxon>
        <taxon>Bacillota</taxon>
        <taxon>Clostridia</taxon>
        <taxon>Peptostreptococcales</taxon>
        <taxon>Thermotaleaceae</taxon>
        <taxon>Geosporobacter</taxon>
    </lineage>
</organism>
<keyword evidence="1" id="KW-0812">Transmembrane</keyword>
<feature type="transmembrane region" description="Helical" evidence="1">
    <location>
        <begin position="6"/>
        <end position="22"/>
    </location>
</feature>
<dbReference type="KEGG" id="gfe:Gferi_09005"/>
<sequence length="123" mass="14496">MTSAVFIAAMITFLIFVTVENLRRDFLFRNIKVINEGLRQFISEYLGEAKVFDIFMVRNLRERIMEDFALKEGLETFELSMIDSNTLKIVYEIDGEIEEINVITDFGKVEIKEALFFHEADYY</sequence>